<dbReference type="PROSITE" id="PS51192">
    <property type="entry name" value="HELICASE_ATP_BIND_1"/>
    <property type="match status" value="1"/>
</dbReference>
<feature type="domain" description="Helicase ATP-binding" evidence="5">
    <location>
        <begin position="1355"/>
        <end position="1537"/>
    </location>
</feature>
<keyword evidence="8" id="KW-0347">Helicase</keyword>
<reference evidence="8 9" key="1">
    <citation type="submission" date="2024-05" db="EMBL/GenBank/DDBJ databases">
        <authorList>
            <person name="Zhao H."/>
            <person name="Xu Y."/>
            <person name="Lin S."/>
            <person name="Spain J.C."/>
            <person name="Zhou N.-Y."/>
        </authorList>
    </citation>
    <scope>NUCLEOTIDE SEQUENCE [LARGE SCALE GENOMIC DNA]</scope>
    <source>
        <strain evidence="8 9">NEAU-NG30</strain>
    </source>
</reference>
<keyword evidence="9" id="KW-1185">Reference proteome</keyword>
<dbReference type="Pfam" id="PF13307">
    <property type="entry name" value="Helicase_C_2"/>
    <property type="match status" value="1"/>
</dbReference>
<evidence type="ECO:0000256" key="1">
    <source>
        <dbReference type="ARBA" id="ARBA00022741"/>
    </source>
</evidence>
<evidence type="ECO:0000256" key="3">
    <source>
        <dbReference type="ARBA" id="ARBA00022840"/>
    </source>
</evidence>
<dbReference type="SUPFAM" id="SSF52540">
    <property type="entry name" value="P-loop containing nucleoside triphosphate hydrolases"/>
    <property type="match status" value="2"/>
</dbReference>
<dbReference type="PANTHER" id="PTHR13710">
    <property type="entry name" value="DNA HELICASE RECQ FAMILY MEMBER"/>
    <property type="match status" value="1"/>
</dbReference>
<evidence type="ECO:0000259" key="7">
    <source>
        <dbReference type="PROSITE" id="PS51194"/>
    </source>
</evidence>
<dbReference type="Gene3D" id="3.30.420.10">
    <property type="entry name" value="Ribonuclease H-like superfamily/Ribonuclease H"/>
    <property type="match status" value="1"/>
</dbReference>
<dbReference type="InterPro" id="IPR001650">
    <property type="entry name" value="Helicase_C-like"/>
</dbReference>
<dbReference type="CDD" id="cd17920">
    <property type="entry name" value="DEXHc_RecQ"/>
    <property type="match status" value="1"/>
</dbReference>
<feature type="domain" description="Helicase C-terminal" evidence="7">
    <location>
        <begin position="1588"/>
        <end position="1752"/>
    </location>
</feature>
<dbReference type="SUPFAM" id="SSF53098">
    <property type="entry name" value="Ribonuclease H-like"/>
    <property type="match status" value="1"/>
</dbReference>
<evidence type="ECO:0000259" key="6">
    <source>
        <dbReference type="PROSITE" id="PS51193"/>
    </source>
</evidence>
<evidence type="ECO:0000256" key="4">
    <source>
        <dbReference type="SAM" id="MobiDB-lite"/>
    </source>
</evidence>
<evidence type="ECO:0000256" key="2">
    <source>
        <dbReference type="ARBA" id="ARBA00022801"/>
    </source>
</evidence>
<dbReference type="Proteomes" id="UP001440984">
    <property type="component" value="Unassembled WGS sequence"/>
</dbReference>
<keyword evidence="3" id="KW-0067">ATP-binding</keyword>
<dbReference type="InterPro" id="IPR036397">
    <property type="entry name" value="RNaseH_sf"/>
</dbReference>
<dbReference type="InterPro" id="IPR013520">
    <property type="entry name" value="Ribonucl_H"/>
</dbReference>
<feature type="compositionally biased region" description="Low complexity" evidence="4">
    <location>
        <begin position="104"/>
        <end position="115"/>
    </location>
</feature>
<dbReference type="PROSITE" id="PS51193">
    <property type="entry name" value="HELICASE_ATP_BIND_2"/>
    <property type="match status" value="1"/>
</dbReference>
<keyword evidence="2" id="KW-0378">Hydrolase</keyword>
<sequence length="2143" mass="229491">MANDAGHNAASPHARRLATLALEYLRDHPAVSVDELLTAAMRRFPGQRRGRLVALLDEAVAAGFLHRDSSGRISAPGGATAQVVSSPIHDSSADASTGVTISGPTVTASAASTTPLPAPDHPAEPLANPPATAEPLGAAVRAVLVDLESVVHTTTSDPYTDKRIYQIGAVRLSNDSAWVAEQPQFSAYVELPDDTWVIRSKRVREAHAAAAVSPRQALEDFYAYTDGADLIVTYNGTQADFPLLSATAVREDMPDLRGTYVDAFYLTLALYPTATRHALAPLADDLGISRAGLGWHDAVDDSELLARVLQQCAQTFAAMPSDVQDLLASLTADSPAWILVRSLAASYVGAPQNELLGDERVHTTAEVAGILNSGLAGHPPRRSHTGPVGRSAVSVSASLRGTDGKVDVTALARAVRPGAALREPQKQMTQQMHSWVDEASAGLVEAPTGTGKSFAVLAVALDWLSGAPDRTAIITTATKQLQAQLAADVARLEAAIPGLLGASDVVKGKANRLSLRALTLSLADATALLATPTAPRRSRSTGRNRFLERIIFRELLAYLMLRLIASTTIEQSWTAHSVDPVDVPLFFTGYSNNTVSIWLESLSQAATGEYDATAPTPLAVHTDGVKEALLGHRLILANHALLLSHLDELSDLGSNTLLILDEAHQLEDSATSALTTTLDYRLVEDLYSELDSWIRDARSSIERDQAAEGVRNLGLLLDHETLPKVAGQAFDARGTGVGTLVGSRTVTLASPYSGASGTGQVRYLMGLLLRLAGICDVLVGTLSAYRGAHAATLSFYDLERLDALVVGAAEVRANAQRIVADTDAALGLPATGTPGTVQSSTPGGNPSTDDTNDGSTEQGTADDQDDDTDETLPLDATAPNGEPDFDDLDPAAAEGSAGTVDGDLTDHGLTGDRVTPALGLLPPGTTNQTVYAEEVEALSAELRHYRFRISTSPIELPADGTWQQFLATFDRTYYVSATLRVAAKWTFIRTRLGLRSTVPTLHLPTPFDMKNQAELFCLADFPSWAEQSDGAMRTVAHQLTGYTREMIKPVLDEADEPHDYNTRGGYDSGAMVLTTAKSTAAGISQHLAESLRRDGDTTPVHSAVLLGNPRAVRQFDSHTDGGGILVGTKGLWQGVDIADSDRLRLVWINKLPFAPFAAPVIEARRAAVVARADAAHAEDPDAVATETYYLPLAALQLRQAVGRLIRSEQHRGVIIISDRKLAGHTVLGRAYRETFLGSLDADLLRPDPVTGERTGGNVMSMADAWARIWDFYARNGLLGSARASELSTPQALLEHTVLPQTRRIRELALTAQEVSQHQTGGTLVAEVLNRCAQVGGLLKLSDAPTELKSSQQAVITAVAEGRNTLGLLPTGFGKSYCFQLPALVLPGVTLIISPLVALMHDQALELNASIGGAVRALVAPLRESSSRAGKTEIADQLLGRAEHHIKLIYVSPERLGQRRFRQIVTEAVRIGMISRIVIDEAHTVVQWDDFRPSMRRATQFLTRLRADYGLAVTALTATANRTVHAGLRTQVFGLAADIPTASSCEALAEASAAGPTGLVTVRENPIRPELALFRRSISPAGPAVNAGLAEEVVDRLEDHAIFYCLTVRDVVALHAHLRDYVGDSNVRVRRFHGRLTEAEKHAVMTEFREAPRREDDGFAPMLIVATSAFGLGINRPDIRTVFCVSTPTDLSQLYQQVGRAGRDVAGAGIVGDTAAAAAPPANVGLALLTPRGLRTARFMTTSDLPAPLLTRMGKAVLAVRNGVLDAGTIADRLITEDVDAGRLSQDDAAKSRTSEQYTSGVVRAFAALSELGVVDDLGDFPPLCTIKPGELRNGGDQDSDPTEQAVVDAILALPGRSDERSDLHRSRLHVPSAHRYLSATVKRYADLADDPPSTWQLLADLHDRGQLDVSAAPSRKLVTGIAVHTPTLPAGYAGALAGKSARAAEEIRLLHDFFTDRNKCANRKFADYFGVDALPVGCCSTAANRCSACWDNDTTIPVEQKPPDAGDALNMPKPRLAGARTDSSVRQKRLDEQVYRLVWADYRGVHARDVYRALRGEDSYYHPIRRRRVRLRRNLVVSRYFGAQHMVKLDQIEDSFARLETDGRVVSLGHGMWRERGHADRAAAAAARAAVAVVTPVPAGTAL</sequence>
<feature type="region of interest" description="Disordered" evidence="4">
    <location>
        <begin position="372"/>
        <end position="392"/>
    </location>
</feature>
<dbReference type="GO" id="GO:0004386">
    <property type="term" value="F:helicase activity"/>
    <property type="evidence" value="ECO:0007669"/>
    <property type="project" value="UniProtKB-KW"/>
</dbReference>
<keyword evidence="1" id="KW-0547">Nucleotide-binding</keyword>
<accession>A0ABV0L791</accession>
<proteinExistence type="predicted"/>
<gene>
    <name evidence="8" type="ORF">ABJI51_03805</name>
</gene>
<dbReference type="RefSeq" id="WP_348947507.1">
    <property type="nucleotide sequence ID" value="NZ_JBDZYD010000001.1"/>
</dbReference>
<dbReference type="Pfam" id="PF00271">
    <property type="entry name" value="Helicase_C"/>
    <property type="match status" value="1"/>
</dbReference>
<dbReference type="EMBL" id="JBDZYD010000001">
    <property type="protein sequence ID" value="MEQ0558184.1"/>
    <property type="molecule type" value="Genomic_DNA"/>
</dbReference>
<dbReference type="InterPro" id="IPR012337">
    <property type="entry name" value="RNaseH-like_sf"/>
</dbReference>
<organism evidence="8 9">
    <name type="scientific">Amycolatopsis melonis</name>
    <dbReference type="NCBI Taxonomy" id="3156488"/>
    <lineage>
        <taxon>Bacteria</taxon>
        <taxon>Bacillati</taxon>
        <taxon>Actinomycetota</taxon>
        <taxon>Actinomycetes</taxon>
        <taxon>Pseudonocardiales</taxon>
        <taxon>Pseudonocardiaceae</taxon>
        <taxon>Amycolatopsis</taxon>
    </lineage>
</organism>
<feature type="domain" description="Helicase ATP-binding" evidence="6">
    <location>
        <begin position="411"/>
        <end position="726"/>
    </location>
</feature>
<dbReference type="InterPro" id="IPR014001">
    <property type="entry name" value="Helicase_ATP-bd"/>
</dbReference>
<dbReference type="SMART" id="SM00491">
    <property type="entry name" value="HELICc2"/>
    <property type="match status" value="1"/>
</dbReference>
<feature type="compositionally biased region" description="Polar residues" evidence="4">
    <location>
        <begin position="833"/>
        <end position="855"/>
    </location>
</feature>
<dbReference type="Pfam" id="PF00929">
    <property type="entry name" value="RNase_T"/>
    <property type="match status" value="1"/>
</dbReference>
<feature type="compositionally biased region" description="Polar residues" evidence="4">
    <location>
        <begin position="89"/>
        <end position="103"/>
    </location>
</feature>
<dbReference type="Gene3D" id="3.40.50.300">
    <property type="entry name" value="P-loop containing nucleotide triphosphate hydrolases"/>
    <property type="match status" value="4"/>
</dbReference>
<feature type="region of interest" description="Disordered" evidence="4">
    <location>
        <begin position="89"/>
        <end position="124"/>
    </location>
</feature>
<feature type="compositionally biased region" description="Acidic residues" evidence="4">
    <location>
        <begin position="860"/>
        <end position="872"/>
    </location>
</feature>
<dbReference type="InterPro" id="IPR014013">
    <property type="entry name" value="Helic_SF1/SF2_ATP-bd_DinG/Rad3"/>
</dbReference>
<evidence type="ECO:0000313" key="8">
    <source>
        <dbReference type="EMBL" id="MEQ0558184.1"/>
    </source>
</evidence>
<name>A0ABV0L791_9PSEU</name>
<dbReference type="PROSITE" id="PS51194">
    <property type="entry name" value="HELICASE_CTER"/>
    <property type="match status" value="1"/>
</dbReference>
<dbReference type="Pfam" id="PF00270">
    <property type="entry name" value="DEAD"/>
    <property type="match status" value="1"/>
</dbReference>
<evidence type="ECO:0000259" key="5">
    <source>
        <dbReference type="PROSITE" id="PS51192"/>
    </source>
</evidence>
<dbReference type="InterPro" id="IPR006555">
    <property type="entry name" value="ATP-dep_Helicase_C"/>
</dbReference>
<feature type="region of interest" description="Disordered" evidence="4">
    <location>
        <begin position="826"/>
        <end position="909"/>
    </location>
</feature>
<dbReference type="PANTHER" id="PTHR13710:SF108">
    <property type="entry name" value="ATP-DEPENDENT DNA HELICASE Q4"/>
    <property type="match status" value="1"/>
</dbReference>
<evidence type="ECO:0000313" key="9">
    <source>
        <dbReference type="Proteomes" id="UP001440984"/>
    </source>
</evidence>
<dbReference type="InterPro" id="IPR027417">
    <property type="entry name" value="P-loop_NTPase"/>
</dbReference>
<comment type="caution">
    <text evidence="8">The sequence shown here is derived from an EMBL/GenBank/DDBJ whole genome shotgun (WGS) entry which is preliminary data.</text>
</comment>
<dbReference type="SMART" id="SM00479">
    <property type="entry name" value="EXOIII"/>
    <property type="match status" value="1"/>
</dbReference>
<dbReference type="SMART" id="SM00490">
    <property type="entry name" value="HELICc"/>
    <property type="match status" value="1"/>
</dbReference>
<dbReference type="SMART" id="SM00487">
    <property type="entry name" value="DEXDc"/>
    <property type="match status" value="2"/>
</dbReference>
<protein>
    <submittedName>
        <fullName evidence="8">DEAD/DEAH box helicase</fullName>
    </submittedName>
</protein>
<dbReference type="InterPro" id="IPR011545">
    <property type="entry name" value="DEAD/DEAH_box_helicase_dom"/>
</dbReference>